<proteinExistence type="inferred from homology"/>
<evidence type="ECO:0000256" key="7">
    <source>
        <dbReference type="ARBA" id="ARBA00022694"/>
    </source>
</evidence>
<dbReference type="GO" id="GO:0061710">
    <property type="term" value="F:L-threonylcarbamoyladenylate synthase"/>
    <property type="evidence" value="ECO:0007669"/>
    <property type="project" value="UniProtKB-EC"/>
</dbReference>
<dbReference type="SUPFAM" id="SSF55821">
    <property type="entry name" value="YrdC/RibB"/>
    <property type="match status" value="1"/>
</dbReference>
<comment type="similarity">
    <text evidence="2 13">Belongs to the SUA5 family.</text>
</comment>
<dbReference type="PANTHER" id="PTHR17490:SF16">
    <property type="entry name" value="THREONYLCARBAMOYL-AMP SYNTHASE"/>
    <property type="match status" value="1"/>
</dbReference>
<evidence type="ECO:0000256" key="14">
    <source>
        <dbReference type="PIRSR" id="PIRSR004930-1"/>
    </source>
</evidence>
<protein>
    <recommendedName>
        <fullName evidence="4 13">Threonylcarbamoyl-AMP synthase</fullName>
        <shortName evidence="13">TC-AMP synthase</shortName>
        <ecNumber evidence="3 13">2.7.7.87</ecNumber>
    </recommendedName>
    <alternativeName>
        <fullName evidence="11 13">L-threonylcarbamoyladenylate synthase</fullName>
    </alternativeName>
</protein>
<dbReference type="EMBL" id="AP024169">
    <property type="protein sequence ID" value="BCN32819.1"/>
    <property type="molecule type" value="Genomic_DNA"/>
</dbReference>
<dbReference type="Pfam" id="PF01300">
    <property type="entry name" value="Sua5_yciO_yrdC"/>
    <property type="match status" value="1"/>
</dbReference>
<feature type="domain" description="YrdC-like" evidence="15">
    <location>
        <begin position="16"/>
        <end position="202"/>
    </location>
</feature>
<evidence type="ECO:0000256" key="5">
    <source>
        <dbReference type="ARBA" id="ARBA00022490"/>
    </source>
</evidence>
<organism evidence="16 17">
    <name type="scientific">Anaeromicropila herbilytica</name>
    <dbReference type="NCBI Taxonomy" id="2785025"/>
    <lineage>
        <taxon>Bacteria</taxon>
        <taxon>Bacillati</taxon>
        <taxon>Bacillota</taxon>
        <taxon>Clostridia</taxon>
        <taxon>Lachnospirales</taxon>
        <taxon>Lachnospiraceae</taxon>
        <taxon>Anaeromicropila</taxon>
    </lineage>
</organism>
<evidence type="ECO:0000256" key="1">
    <source>
        <dbReference type="ARBA" id="ARBA00004496"/>
    </source>
</evidence>
<dbReference type="PANTHER" id="PTHR17490">
    <property type="entry name" value="SUA5"/>
    <property type="match status" value="1"/>
</dbReference>
<feature type="binding site" evidence="14">
    <location>
        <position position="146"/>
    </location>
    <ligand>
        <name>ATP</name>
        <dbReference type="ChEBI" id="CHEBI:30616"/>
    </ligand>
</feature>
<feature type="binding site" evidence="14">
    <location>
        <position position="241"/>
    </location>
    <ligand>
        <name>ATP</name>
        <dbReference type="ChEBI" id="CHEBI:30616"/>
    </ligand>
</feature>
<dbReference type="FunFam" id="3.40.50.11030:FF:000001">
    <property type="entry name" value="Threonylcarbamoyl-AMP synthase"/>
    <property type="match status" value="1"/>
</dbReference>
<dbReference type="GO" id="GO:0006450">
    <property type="term" value="P:regulation of translational fidelity"/>
    <property type="evidence" value="ECO:0007669"/>
    <property type="project" value="TreeGrafter"/>
</dbReference>
<dbReference type="InterPro" id="IPR006070">
    <property type="entry name" value="Sua5-like_dom"/>
</dbReference>
<keyword evidence="9 13" id="KW-0547">Nucleotide-binding</keyword>
<feature type="binding site" evidence="14">
    <location>
        <position position="70"/>
    </location>
    <ligand>
        <name>L-threonine</name>
        <dbReference type="ChEBI" id="CHEBI:57926"/>
    </ligand>
</feature>
<name>A0A7R7EQ12_9FIRM</name>
<evidence type="ECO:0000256" key="10">
    <source>
        <dbReference type="ARBA" id="ARBA00022840"/>
    </source>
</evidence>
<dbReference type="PIRSF" id="PIRSF004930">
    <property type="entry name" value="Tln_factor_SUA5"/>
    <property type="match status" value="1"/>
</dbReference>
<feature type="binding site" evidence="14">
    <location>
        <position position="144"/>
    </location>
    <ligand>
        <name>ATP</name>
        <dbReference type="ChEBI" id="CHEBI:30616"/>
    </ligand>
</feature>
<reference evidence="16 17" key="1">
    <citation type="submission" date="2020-11" db="EMBL/GenBank/DDBJ databases">
        <title>Draft genome sequencing of a Lachnospiraceae strain isolated from anoxic soil subjected to BSD treatment.</title>
        <authorList>
            <person name="Uek A."/>
            <person name="Tonouchi A."/>
        </authorList>
    </citation>
    <scope>NUCLEOTIDE SEQUENCE [LARGE SCALE GENOMIC DNA]</scope>
    <source>
        <strain evidence="16 17">TB5</strain>
    </source>
</reference>
<feature type="binding site" evidence="14">
    <location>
        <position position="198"/>
    </location>
    <ligand>
        <name>ATP</name>
        <dbReference type="ChEBI" id="CHEBI:30616"/>
    </ligand>
</feature>
<evidence type="ECO:0000256" key="3">
    <source>
        <dbReference type="ARBA" id="ARBA00012584"/>
    </source>
</evidence>
<dbReference type="AlphaFoldDB" id="A0A7R7EQ12"/>
<comment type="function">
    <text evidence="13">Required for the formation of a threonylcarbamoyl group on adenosine at position 37 (t(6)A37) in tRNAs that read codons beginning with adenine.</text>
</comment>
<keyword evidence="8 13" id="KW-0548">Nucleotidyltransferase</keyword>
<dbReference type="Pfam" id="PF03481">
    <property type="entry name" value="Sua5_C"/>
    <property type="match status" value="1"/>
</dbReference>
<comment type="catalytic activity">
    <reaction evidence="12 13">
        <text>L-threonine + hydrogencarbonate + ATP = L-threonylcarbamoyladenylate + diphosphate + H2O</text>
        <dbReference type="Rhea" id="RHEA:36407"/>
        <dbReference type="ChEBI" id="CHEBI:15377"/>
        <dbReference type="ChEBI" id="CHEBI:17544"/>
        <dbReference type="ChEBI" id="CHEBI:30616"/>
        <dbReference type="ChEBI" id="CHEBI:33019"/>
        <dbReference type="ChEBI" id="CHEBI:57926"/>
        <dbReference type="ChEBI" id="CHEBI:73682"/>
        <dbReference type="EC" id="2.7.7.87"/>
    </reaction>
</comment>
<dbReference type="GO" id="GO:0000049">
    <property type="term" value="F:tRNA binding"/>
    <property type="evidence" value="ECO:0007669"/>
    <property type="project" value="TreeGrafter"/>
</dbReference>
<evidence type="ECO:0000313" key="17">
    <source>
        <dbReference type="Proteomes" id="UP000595897"/>
    </source>
</evidence>
<keyword evidence="17" id="KW-1185">Reference proteome</keyword>
<dbReference type="Proteomes" id="UP000595897">
    <property type="component" value="Chromosome"/>
</dbReference>
<comment type="subcellular location">
    <subcellularLocation>
        <location evidence="1 13">Cytoplasm</location>
    </subcellularLocation>
</comment>
<dbReference type="KEGG" id="ahb:bsdtb5_41140"/>
<dbReference type="InterPro" id="IPR050156">
    <property type="entry name" value="TC-AMP_synthase_SUA5"/>
</dbReference>
<evidence type="ECO:0000256" key="9">
    <source>
        <dbReference type="ARBA" id="ARBA00022741"/>
    </source>
</evidence>
<sequence>MMNTIVKKINEDNFTDTDLCEAAKILREGGLVAFPTETVYGLGANGLDEKASKKIYEAKGRPSDNPLILHIADVDSLYEIASEVPESAKRLADEFWPGPLTMILKKNNKVPYSTTGGLESVAIRMPEHKIALALIKESGLYIAAPSANTSGKPSPTKAEHVIKDLNGKVDMIIDGGKVGIGLESTIIDLTSKVPTILRPGYITEEMLNNVLGTVDTDKAILKENKDKNYKPKAPGMKYKHYAPKANLTIFEGNEATVIDEIIKRTMEKQTQGVKVGIIATDESKEKYQCGVVKTIGSRKNNKSIARGLYEILRDFDDLDVDVIYSESFLDNNLGQAIMNRLLKASGYDLINVR</sequence>
<evidence type="ECO:0000313" key="16">
    <source>
        <dbReference type="EMBL" id="BCN32819.1"/>
    </source>
</evidence>
<dbReference type="InterPro" id="IPR010923">
    <property type="entry name" value="T(6)A37_SUA5"/>
</dbReference>
<accession>A0A7R7EQ12</accession>
<feature type="binding site" evidence="14">
    <location>
        <position position="61"/>
    </location>
    <ligand>
        <name>ATP</name>
        <dbReference type="ChEBI" id="CHEBI:30616"/>
    </ligand>
</feature>
<keyword evidence="6 13" id="KW-0808">Transferase</keyword>
<dbReference type="GO" id="GO:0005737">
    <property type="term" value="C:cytoplasm"/>
    <property type="evidence" value="ECO:0007669"/>
    <property type="project" value="UniProtKB-SubCell"/>
</dbReference>
<dbReference type="GO" id="GO:0008033">
    <property type="term" value="P:tRNA processing"/>
    <property type="evidence" value="ECO:0007669"/>
    <property type="project" value="UniProtKB-KW"/>
</dbReference>
<dbReference type="NCBIfam" id="TIGR00057">
    <property type="entry name" value="L-threonylcarbamoyladenylate synthase"/>
    <property type="match status" value="1"/>
</dbReference>
<keyword evidence="5 13" id="KW-0963">Cytoplasm</keyword>
<dbReference type="Gene3D" id="3.90.870.10">
    <property type="entry name" value="DHBP synthase"/>
    <property type="match status" value="1"/>
</dbReference>
<evidence type="ECO:0000256" key="11">
    <source>
        <dbReference type="ARBA" id="ARBA00029774"/>
    </source>
</evidence>
<dbReference type="FunFam" id="3.90.870.10:FF:000008">
    <property type="entry name" value="Threonylcarbamoyl-AMP synthase"/>
    <property type="match status" value="1"/>
</dbReference>
<keyword evidence="10 13" id="KW-0067">ATP-binding</keyword>
<feature type="binding site" evidence="14">
    <location>
        <position position="184"/>
    </location>
    <ligand>
        <name>L-threonine</name>
        <dbReference type="ChEBI" id="CHEBI:57926"/>
    </ligand>
</feature>
<evidence type="ECO:0000256" key="12">
    <source>
        <dbReference type="ARBA" id="ARBA00048366"/>
    </source>
</evidence>
<feature type="binding site" evidence="14">
    <location>
        <position position="38"/>
    </location>
    <ligand>
        <name>L-threonine</name>
        <dbReference type="ChEBI" id="CHEBI:57926"/>
    </ligand>
</feature>
<dbReference type="EC" id="2.7.7.87" evidence="3 13"/>
<dbReference type="GO" id="GO:0003725">
    <property type="term" value="F:double-stranded RNA binding"/>
    <property type="evidence" value="ECO:0007669"/>
    <property type="project" value="UniProtKB-UniRule"/>
</dbReference>
<feature type="binding site" evidence="14">
    <location>
        <position position="124"/>
    </location>
    <ligand>
        <name>L-threonine</name>
        <dbReference type="ChEBI" id="CHEBI:57926"/>
    </ligand>
</feature>
<dbReference type="InterPro" id="IPR005145">
    <property type="entry name" value="Sua5_C"/>
</dbReference>
<dbReference type="GO" id="GO:0005524">
    <property type="term" value="F:ATP binding"/>
    <property type="evidence" value="ECO:0007669"/>
    <property type="project" value="UniProtKB-UniRule"/>
</dbReference>
<dbReference type="PROSITE" id="PS51163">
    <property type="entry name" value="YRDC"/>
    <property type="match status" value="1"/>
</dbReference>
<dbReference type="InterPro" id="IPR038385">
    <property type="entry name" value="Sua5/YwlC_C"/>
</dbReference>
<dbReference type="Gene3D" id="3.40.50.11030">
    <property type="entry name" value="Threonylcarbamoyl-AMP synthase, C-terminal domain"/>
    <property type="match status" value="1"/>
</dbReference>
<evidence type="ECO:0000256" key="6">
    <source>
        <dbReference type="ARBA" id="ARBA00022679"/>
    </source>
</evidence>
<feature type="binding site" evidence="14">
    <location>
        <position position="65"/>
    </location>
    <ligand>
        <name>ATP</name>
        <dbReference type="ChEBI" id="CHEBI:30616"/>
    </ligand>
</feature>
<evidence type="ECO:0000259" key="15">
    <source>
        <dbReference type="PROSITE" id="PS51163"/>
    </source>
</evidence>
<feature type="binding site" evidence="14">
    <location>
        <position position="154"/>
    </location>
    <ligand>
        <name>ATP</name>
        <dbReference type="ChEBI" id="CHEBI:30616"/>
    </ligand>
</feature>
<keyword evidence="7 13" id="KW-0819">tRNA processing</keyword>
<evidence type="ECO:0000256" key="4">
    <source>
        <dbReference type="ARBA" id="ARBA00015492"/>
    </source>
</evidence>
<evidence type="ECO:0000256" key="13">
    <source>
        <dbReference type="PIRNR" id="PIRNR004930"/>
    </source>
</evidence>
<dbReference type="InterPro" id="IPR017945">
    <property type="entry name" value="DHBP_synth_RibB-like_a/b_dom"/>
</dbReference>
<evidence type="ECO:0000256" key="8">
    <source>
        <dbReference type="ARBA" id="ARBA00022695"/>
    </source>
</evidence>
<evidence type="ECO:0000256" key="2">
    <source>
        <dbReference type="ARBA" id="ARBA00007663"/>
    </source>
</evidence>
<gene>
    <name evidence="16" type="ORF">bsdtb5_41140</name>
</gene>